<proteinExistence type="predicted"/>
<dbReference type="PATRIC" id="fig|1423892.3.peg.360"/>
<dbReference type="KEGG" id="emr:EMUR_01770"/>
<dbReference type="Proteomes" id="UP000018689">
    <property type="component" value="Chromosome"/>
</dbReference>
<dbReference type="HOGENOM" id="CLU_2522296_0_0_5"/>
<reference evidence="1 2" key="1">
    <citation type="journal article" date="2014" name="Genome Announc.">
        <title>Complete Genome Sequence of Ehrlichia muris Strain AS145T, a Model Monocytotropic Ehrlichia Strain.</title>
        <authorList>
            <person name="Thirumalapura N.R."/>
            <person name="Qin X."/>
            <person name="Kuriakose J.A."/>
            <person name="Walker D.H."/>
        </authorList>
    </citation>
    <scope>NUCLEOTIDE SEQUENCE [LARGE SCALE GENOMIC DNA]</scope>
    <source>
        <strain evidence="2">AS154</strain>
    </source>
</reference>
<keyword evidence="2" id="KW-1185">Reference proteome</keyword>
<accession>V9R8R4</accession>
<protein>
    <submittedName>
        <fullName evidence="1">Uncharacterized protein</fullName>
    </submittedName>
</protein>
<evidence type="ECO:0000313" key="1">
    <source>
        <dbReference type="EMBL" id="AHC39688.1"/>
    </source>
</evidence>
<dbReference type="EMBL" id="CP006917">
    <property type="protein sequence ID" value="AHC39688.1"/>
    <property type="molecule type" value="Genomic_DNA"/>
</dbReference>
<sequence length="84" mass="9540">MCCADGKHYTSLYQYESVEDIISNADQNIIDKNEDTVNKNTISSIARTEKRKTLRFLSNGDREIITSIMDVDTGQVVNQSTRHV</sequence>
<organism evidence="1 2">
    <name type="scientific">Ehrlichia muris AS145</name>
    <dbReference type="NCBI Taxonomy" id="1423892"/>
    <lineage>
        <taxon>Bacteria</taxon>
        <taxon>Pseudomonadati</taxon>
        <taxon>Pseudomonadota</taxon>
        <taxon>Alphaproteobacteria</taxon>
        <taxon>Rickettsiales</taxon>
        <taxon>Anaplasmataceae</taxon>
        <taxon>Ehrlichia</taxon>
    </lineage>
</organism>
<dbReference type="RefSeq" id="WP_024071976.1">
    <property type="nucleotide sequence ID" value="NC_023063.1"/>
</dbReference>
<gene>
    <name evidence="1" type="ORF">EMUR_01770</name>
</gene>
<name>V9R8R4_9RICK</name>
<evidence type="ECO:0000313" key="2">
    <source>
        <dbReference type="Proteomes" id="UP000018689"/>
    </source>
</evidence>
<dbReference type="AlphaFoldDB" id="V9R8R4"/>